<dbReference type="InterPro" id="IPR036259">
    <property type="entry name" value="MFS_trans_sf"/>
</dbReference>
<evidence type="ECO:0000256" key="5">
    <source>
        <dbReference type="ARBA" id="ARBA00022692"/>
    </source>
</evidence>
<dbReference type="InterPro" id="IPR005828">
    <property type="entry name" value="MFS_sugar_transport-like"/>
</dbReference>
<dbReference type="Gene3D" id="1.20.1250.20">
    <property type="entry name" value="MFS general substrate transporter like domains"/>
    <property type="match status" value="1"/>
</dbReference>
<dbReference type="PANTHER" id="PTHR23500">
    <property type="entry name" value="SOLUTE CARRIER FAMILY 2, FACILITATED GLUCOSE TRANSPORTER"/>
    <property type="match status" value="1"/>
</dbReference>
<dbReference type="InterPro" id="IPR045262">
    <property type="entry name" value="STP/PLT_plant"/>
</dbReference>
<gene>
    <name evidence="12" type="ORF">MtrunA17_Chr7g0257631</name>
</gene>
<keyword evidence="4 12" id="KW-0762">Sugar transport</keyword>
<evidence type="ECO:0000256" key="2">
    <source>
        <dbReference type="ARBA" id="ARBA00010992"/>
    </source>
</evidence>
<feature type="transmembrane region" description="Helical" evidence="10">
    <location>
        <begin position="486"/>
        <end position="507"/>
    </location>
</feature>
<dbReference type="GO" id="GO:0015293">
    <property type="term" value="F:symporter activity"/>
    <property type="evidence" value="ECO:0007669"/>
    <property type="project" value="UniProtKB-KW"/>
</dbReference>
<feature type="transmembrane region" description="Helical" evidence="10">
    <location>
        <begin position="119"/>
        <end position="137"/>
    </location>
</feature>
<dbReference type="AlphaFoldDB" id="A0A396H3L0"/>
<evidence type="ECO:0000313" key="12">
    <source>
        <dbReference type="EMBL" id="RHN47869.1"/>
    </source>
</evidence>
<evidence type="ECO:0000259" key="11">
    <source>
        <dbReference type="PROSITE" id="PS50850"/>
    </source>
</evidence>
<dbReference type="PRINTS" id="PR00171">
    <property type="entry name" value="SUGRTRNSPORT"/>
</dbReference>
<evidence type="ECO:0000256" key="1">
    <source>
        <dbReference type="ARBA" id="ARBA00004141"/>
    </source>
</evidence>
<keyword evidence="7 10" id="KW-1133">Transmembrane helix</keyword>
<evidence type="ECO:0000313" key="13">
    <source>
        <dbReference type="Proteomes" id="UP000265566"/>
    </source>
</evidence>
<keyword evidence="3 9" id="KW-0813">Transport</keyword>
<sequence>MHPTDEIFLTMWLRHSLDYRQNLHPFIEFWGIHKMAGGSLTTGVVDQERAELYKGKVTWYVIIACIVAATGGSLFGYDVGISGGVTSMDDFLEEFFPAVYRQKQHAHENNYCKYDNQGLAAFTSSLYIAGLVASLIASPITRKYGRRASIIIGGSTFLIGSALNASAVNLTMLIFGRVMLGIGIGFGNQAIPLYLSEMAPTHMRGGLNMMFQVATTFGIFIANMVNFGTQKIKPWGWRLSLGLAAVPALLMTIGGIFLPETPNSLIERGLEERGRKLLEKIRGTGDVDAEFEDMVDASKLANSIKHPFRNILQRRYRPELVMAIVMPTSQILTGINSILFYAPVLFQSMGFGGDASLYSSALTGGVLACSTFISIATVDKLGRRVLLISGGIQMIICQVIVAIILGVKFGDNQELSKGYSILVVVVVCLFVVAFGWSWGPLGWTVPSEIFPLEIRSAGQSITVSVNLFFTFVIAQAFLALLCSFKFGIFLFFAGWITLMTIFVVLFLPETKGIPIEEMSFMWRKHWFWKSILPVNTSQ</sequence>
<feature type="transmembrane region" description="Helical" evidence="10">
    <location>
        <begin position="174"/>
        <end position="195"/>
    </location>
</feature>
<dbReference type="InterPro" id="IPR005829">
    <property type="entry name" value="Sugar_transporter_CS"/>
</dbReference>
<evidence type="ECO:0000256" key="4">
    <source>
        <dbReference type="ARBA" id="ARBA00022597"/>
    </source>
</evidence>
<feature type="transmembrane region" description="Helical" evidence="10">
    <location>
        <begin position="237"/>
        <end position="258"/>
    </location>
</feature>
<comment type="similarity">
    <text evidence="2 9">Belongs to the major facilitator superfamily. Sugar transporter (TC 2.A.1.1) family.</text>
</comment>
<name>A0A396H3L0_MEDTR</name>
<feature type="transmembrane region" description="Helical" evidence="10">
    <location>
        <begin position="419"/>
        <end position="439"/>
    </location>
</feature>
<protein>
    <submittedName>
        <fullName evidence="12">Putative major facilitator, sugar transporter, major facilitator superfamily</fullName>
    </submittedName>
</protein>
<dbReference type="PROSITE" id="PS50850">
    <property type="entry name" value="MFS"/>
    <property type="match status" value="1"/>
</dbReference>
<evidence type="ECO:0000256" key="6">
    <source>
        <dbReference type="ARBA" id="ARBA00022847"/>
    </source>
</evidence>
<dbReference type="PROSITE" id="PS00216">
    <property type="entry name" value="SUGAR_TRANSPORT_1"/>
    <property type="match status" value="1"/>
</dbReference>
<evidence type="ECO:0000256" key="3">
    <source>
        <dbReference type="ARBA" id="ARBA00022448"/>
    </source>
</evidence>
<feature type="transmembrane region" description="Helical" evidence="10">
    <location>
        <begin position="320"/>
        <end position="344"/>
    </location>
</feature>
<dbReference type="Proteomes" id="UP000265566">
    <property type="component" value="Chromosome 7"/>
</dbReference>
<feature type="transmembrane region" description="Helical" evidence="10">
    <location>
        <begin position="207"/>
        <end position="225"/>
    </location>
</feature>
<evidence type="ECO:0000256" key="8">
    <source>
        <dbReference type="ARBA" id="ARBA00023136"/>
    </source>
</evidence>
<dbReference type="FunFam" id="1.20.1250.20:FF:000002">
    <property type="entry name" value="Sugar transport protein 13"/>
    <property type="match status" value="1"/>
</dbReference>
<reference evidence="13" key="1">
    <citation type="journal article" date="2018" name="Nat. Plants">
        <title>Whole-genome landscape of Medicago truncatula symbiotic genes.</title>
        <authorList>
            <person name="Pecrix Y."/>
            <person name="Staton S.E."/>
            <person name="Sallet E."/>
            <person name="Lelandais-Briere C."/>
            <person name="Moreau S."/>
            <person name="Carrere S."/>
            <person name="Blein T."/>
            <person name="Jardinaud M.F."/>
            <person name="Latrasse D."/>
            <person name="Zouine M."/>
            <person name="Zahm M."/>
            <person name="Kreplak J."/>
            <person name="Mayjonade B."/>
            <person name="Satge C."/>
            <person name="Perez M."/>
            <person name="Cauet S."/>
            <person name="Marande W."/>
            <person name="Chantry-Darmon C."/>
            <person name="Lopez-Roques C."/>
            <person name="Bouchez O."/>
            <person name="Berard A."/>
            <person name="Debelle F."/>
            <person name="Munos S."/>
            <person name="Bendahmane A."/>
            <person name="Berges H."/>
            <person name="Niebel A."/>
            <person name="Buitink J."/>
            <person name="Frugier F."/>
            <person name="Benhamed M."/>
            <person name="Crespi M."/>
            <person name="Gouzy J."/>
            <person name="Gamas P."/>
        </authorList>
    </citation>
    <scope>NUCLEOTIDE SEQUENCE [LARGE SCALE GENOMIC DNA]</scope>
    <source>
        <strain evidence="13">cv. Jemalong A17</strain>
    </source>
</reference>
<evidence type="ECO:0000256" key="10">
    <source>
        <dbReference type="SAM" id="Phobius"/>
    </source>
</evidence>
<keyword evidence="5 10" id="KW-0812">Transmembrane</keyword>
<dbReference type="Gramene" id="rna42517">
    <property type="protein sequence ID" value="RHN47869.1"/>
    <property type="gene ID" value="gene42517"/>
</dbReference>
<feature type="transmembrane region" description="Helical" evidence="10">
    <location>
        <begin position="57"/>
        <end position="77"/>
    </location>
</feature>
<dbReference type="PANTHER" id="PTHR23500:SF109">
    <property type="entry name" value="SUGAR TRANSPORT PROTEIN 7"/>
    <property type="match status" value="1"/>
</dbReference>
<dbReference type="InterPro" id="IPR044778">
    <property type="entry name" value="MFS_STP/MST-like_plant"/>
</dbReference>
<accession>A0A396H3L0</accession>
<feature type="domain" description="Major facilitator superfamily (MFS) profile" evidence="11">
    <location>
        <begin position="64"/>
        <end position="511"/>
    </location>
</feature>
<proteinExistence type="inferred from homology"/>
<feature type="transmembrane region" description="Helical" evidence="10">
    <location>
        <begin position="460"/>
        <end position="480"/>
    </location>
</feature>
<dbReference type="EMBL" id="PSQE01000007">
    <property type="protein sequence ID" value="RHN47869.1"/>
    <property type="molecule type" value="Genomic_DNA"/>
</dbReference>
<organism evidence="12 13">
    <name type="scientific">Medicago truncatula</name>
    <name type="common">Barrel medic</name>
    <name type="synonym">Medicago tribuloides</name>
    <dbReference type="NCBI Taxonomy" id="3880"/>
    <lineage>
        <taxon>Eukaryota</taxon>
        <taxon>Viridiplantae</taxon>
        <taxon>Streptophyta</taxon>
        <taxon>Embryophyta</taxon>
        <taxon>Tracheophyta</taxon>
        <taxon>Spermatophyta</taxon>
        <taxon>Magnoliopsida</taxon>
        <taxon>eudicotyledons</taxon>
        <taxon>Gunneridae</taxon>
        <taxon>Pentapetalae</taxon>
        <taxon>rosids</taxon>
        <taxon>fabids</taxon>
        <taxon>Fabales</taxon>
        <taxon>Fabaceae</taxon>
        <taxon>Papilionoideae</taxon>
        <taxon>50 kb inversion clade</taxon>
        <taxon>NPAAA clade</taxon>
        <taxon>Hologalegina</taxon>
        <taxon>IRL clade</taxon>
        <taxon>Trifolieae</taxon>
        <taxon>Medicago</taxon>
    </lineage>
</organism>
<feature type="transmembrane region" description="Helical" evidence="10">
    <location>
        <begin position="356"/>
        <end position="378"/>
    </location>
</feature>
<dbReference type="SUPFAM" id="SSF103473">
    <property type="entry name" value="MFS general substrate transporter"/>
    <property type="match status" value="1"/>
</dbReference>
<evidence type="ECO:0000256" key="9">
    <source>
        <dbReference type="RuleBase" id="RU003346"/>
    </source>
</evidence>
<dbReference type="CDD" id="cd17361">
    <property type="entry name" value="MFS_STP"/>
    <property type="match status" value="1"/>
</dbReference>
<dbReference type="InterPro" id="IPR003663">
    <property type="entry name" value="Sugar/inositol_transpt"/>
</dbReference>
<comment type="subcellular location">
    <subcellularLocation>
        <location evidence="1">Membrane</location>
        <topology evidence="1">Multi-pass membrane protein</topology>
    </subcellularLocation>
</comment>
<comment type="caution">
    <text evidence="12">The sequence shown here is derived from an EMBL/GenBank/DDBJ whole genome shotgun (WGS) entry which is preliminary data.</text>
</comment>
<keyword evidence="8 10" id="KW-0472">Membrane</keyword>
<dbReference type="Pfam" id="PF00083">
    <property type="entry name" value="Sugar_tr"/>
    <property type="match status" value="1"/>
</dbReference>
<keyword evidence="6" id="KW-0769">Symport</keyword>
<dbReference type="InterPro" id="IPR020846">
    <property type="entry name" value="MFS_dom"/>
</dbReference>
<evidence type="ECO:0000256" key="7">
    <source>
        <dbReference type="ARBA" id="ARBA00022989"/>
    </source>
</evidence>
<feature type="transmembrane region" description="Helical" evidence="10">
    <location>
        <begin position="149"/>
        <end position="168"/>
    </location>
</feature>
<dbReference type="PROSITE" id="PS00217">
    <property type="entry name" value="SUGAR_TRANSPORT_2"/>
    <property type="match status" value="1"/>
</dbReference>
<dbReference type="GO" id="GO:0016020">
    <property type="term" value="C:membrane"/>
    <property type="evidence" value="ECO:0007669"/>
    <property type="project" value="UniProtKB-SubCell"/>
</dbReference>
<dbReference type="NCBIfam" id="TIGR00879">
    <property type="entry name" value="SP"/>
    <property type="match status" value="1"/>
</dbReference>
<dbReference type="GO" id="GO:0015145">
    <property type="term" value="F:monosaccharide transmembrane transporter activity"/>
    <property type="evidence" value="ECO:0007669"/>
    <property type="project" value="InterPro"/>
</dbReference>
<feature type="transmembrane region" description="Helical" evidence="10">
    <location>
        <begin position="385"/>
        <end position="407"/>
    </location>
</feature>